<evidence type="ECO:0000313" key="2">
    <source>
        <dbReference type="Proteomes" id="UP000007801"/>
    </source>
</evidence>
<dbReference type="FunCoup" id="B3MSL4">
    <property type="interactions" value="31"/>
</dbReference>
<dbReference type="CTD" id="31361"/>
<accession>B3MSL4</accession>
<dbReference type="Proteomes" id="UP000007801">
    <property type="component" value="Unassembled WGS sequence"/>
</dbReference>
<dbReference type="STRING" id="7217.B3MSL4"/>
<dbReference type="eggNOG" id="ENOG502TBCP">
    <property type="taxonomic scope" value="Eukaryota"/>
</dbReference>
<sequence length="185" mass="21078">METPPTQSMANGSLTDIQMYLHLEALRRFNEDARNVKRQVAEQARLWLDAKCEYQREYARLANLTKCIAMRVALDAKRQPDVEIGKQAVKDVAYMRAKISSDQRPAAIDPKTVEHCQQQLESSHKCRQKLSQQQKNFAESHEALRALRIAVDTLENGLEIATVQAMDQLVAQLLPRPEPARIGRD</sequence>
<dbReference type="GO" id="GO:0090221">
    <property type="term" value="P:mitotic spindle-templated microtubule nucleation"/>
    <property type="evidence" value="ECO:0007669"/>
    <property type="project" value="EnsemblMetazoa"/>
</dbReference>
<dbReference type="GeneID" id="6503470"/>
<protein>
    <recommendedName>
        <fullName evidence="3">Augmin complex subunit dgt4</fullName>
    </recommendedName>
</protein>
<gene>
    <name evidence="1" type="primary">Dana\GF20778</name>
    <name evidence="1" type="synonym">dana_GLEANR_4030</name>
    <name evidence="1" type="ORF">GF20778</name>
</gene>
<dbReference type="InParanoid" id="B3MSL4"/>
<dbReference type="GO" id="GO:0070652">
    <property type="term" value="C:HAUS complex"/>
    <property type="evidence" value="ECO:0007669"/>
    <property type="project" value="EnsemblMetazoa"/>
</dbReference>
<dbReference type="GO" id="GO:0005819">
    <property type="term" value="C:spindle"/>
    <property type="evidence" value="ECO:0007669"/>
    <property type="project" value="EnsemblMetazoa"/>
</dbReference>
<dbReference type="KEGG" id="dan:6503470"/>
<dbReference type="GO" id="GO:0007088">
    <property type="term" value="P:regulation of mitotic nuclear division"/>
    <property type="evidence" value="ECO:0007669"/>
    <property type="project" value="EnsemblMetazoa"/>
</dbReference>
<dbReference type="HOGENOM" id="CLU_117821_0_0_1"/>
<dbReference type="PhylomeDB" id="B3MSL4"/>
<evidence type="ECO:0000313" key="1">
    <source>
        <dbReference type="EMBL" id="EDV34769.1"/>
    </source>
</evidence>
<keyword evidence="2" id="KW-1185">Reference proteome</keyword>
<proteinExistence type="predicted"/>
<name>B3MSL4_DROAN</name>
<organism evidence="1 2">
    <name type="scientific">Drosophila ananassae</name>
    <name type="common">Fruit fly</name>
    <dbReference type="NCBI Taxonomy" id="7217"/>
    <lineage>
        <taxon>Eukaryota</taxon>
        <taxon>Metazoa</taxon>
        <taxon>Ecdysozoa</taxon>
        <taxon>Arthropoda</taxon>
        <taxon>Hexapoda</taxon>
        <taxon>Insecta</taxon>
        <taxon>Pterygota</taxon>
        <taxon>Neoptera</taxon>
        <taxon>Endopterygota</taxon>
        <taxon>Diptera</taxon>
        <taxon>Brachycera</taxon>
        <taxon>Muscomorpha</taxon>
        <taxon>Ephydroidea</taxon>
        <taxon>Drosophilidae</taxon>
        <taxon>Drosophila</taxon>
        <taxon>Sophophora</taxon>
    </lineage>
</organism>
<reference evidence="1 2" key="1">
    <citation type="journal article" date="2007" name="Nature">
        <title>Evolution of genes and genomes on the Drosophila phylogeny.</title>
        <authorList>
            <consortium name="Drosophila 12 Genomes Consortium"/>
            <person name="Clark A.G."/>
            <person name="Eisen M.B."/>
            <person name="Smith D.R."/>
            <person name="Bergman C.M."/>
            <person name="Oliver B."/>
            <person name="Markow T.A."/>
            <person name="Kaufman T.C."/>
            <person name="Kellis M."/>
            <person name="Gelbart W."/>
            <person name="Iyer V.N."/>
            <person name="Pollard D.A."/>
            <person name="Sackton T.B."/>
            <person name="Larracuente A.M."/>
            <person name="Singh N.D."/>
            <person name="Abad J.P."/>
            <person name="Abt D.N."/>
            <person name="Adryan B."/>
            <person name="Aguade M."/>
            <person name="Akashi H."/>
            <person name="Anderson W.W."/>
            <person name="Aquadro C.F."/>
            <person name="Ardell D.H."/>
            <person name="Arguello R."/>
            <person name="Artieri C.G."/>
            <person name="Barbash D.A."/>
            <person name="Barker D."/>
            <person name="Barsanti P."/>
            <person name="Batterham P."/>
            <person name="Batzoglou S."/>
            <person name="Begun D."/>
            <person name="Bhutkar A."/>
            <person name="Blanco E."/>
            <person name="Bosak S.A."/>
            <person name="Bradley R.K."/>
            <person name="Brand A.D."/>
            <person name="Brent M.R."/>
            <person name="Brooks A.N."/>
            <person name="Brown R.H."/>
            <person name="Butlin R.K."/>
            <person name="Caggese C."/>
            <person name="Calvi B.R."/>
            <person name="Bernardo de Carvalho A."/>
            <person name="Caspi A."/>
            <person name="Castrezana S."/>
            <person name="Celniker S.E."/>
            <person name="Chang J.L."/>
            <person name="Chapple C."/>
            <person name="Chatterji S."/>
            <person name="Chinwalla A."/>
            <person name="Civetta A."/>
            <person name="Clifton S.W."/>
            <person name="Comeron J.M."/>
            <person name="Costello J.C."/>
            <person name="Coyne J.A."/>
            <person name="Daub J."/>
            <person name="David R.G."/>
            <person name="Delcher A.L."/>
            <person name="Delehaunty K."/>
            <person name="Do C.B."/>
            <person name="Ebling H."/>
            <person name="Edwards K."/>
            <person name="Eickbush T."/>
            <person name="Evans J.D."/>
            <person name="Filipski A."/>
            <person name="Findeiss S."/>
            <person name="Freyhult E."/>
            <person name="Fulton L."/>
            <person name="Fulton R."/>
            <person name="Garcia A.C."/>
            <person name="Gardiner A."/>
            <person name="Garfield D.A."/>
            <person name="Garvin B.E."/>
            <person name="Gibson G."/>
            <person name="Gilbert D."/>
            <person name="Gnerre S."/>
            <person name="Godfrey J."/>
            <person name="Good R."/>
            <person name="Gotea V."/>
            <person name="Gravely B."/>
            <person name="Greenberg A.J."/>
            <person name="Griffiths-Jones S."/>
            <person name="Gross S."/>
            <person name="Guigo R."/>
            <person name="Gustafson E.A."/>
            <person name="Haerty W."/>
            <person name="Hahn M.W."/>
            <person name="Halligan D.L."/>
            <person name="Halpern A.L."/>
            <person name="Halter G.M."/>
            <person name="Han M.V."/>
            <person name="Heger A."/>
            <person name="Hillier L."/>
            <person name="Hinrichs A.S."/>
            <person name="Holmes I."/>
            <person name="Hoskins R.A."/>
            <person name="Hubisz M.J."/>
            <person name="Hultmark D."/>
            <person name="Huntley M.A."/>
            <person name="Jaffe D.B."/>
            <person name="Jagadeeshan S."/>
            <person name="Jeck W.R."/>
            <person name="Johnson J."/>
            <person name="Jones C.D."/>
            <person name="Jordan W.C."/>
            <person name="Karpen G.H."/>
            <person name="Kataoka E."/>
            <person name="Keightley P.D."/>
            <person name="Kheradpour P."/>
            <person name="Kirkness E.F."/>
            <person name="Koerich L.B."/>
            <person name="Kristiansen K."/>
            <person name="Kudrna D."/>
            <person name="Kulathinal R.J."/>
            <person name="Kumar S."/>
            <person name="Kwok R."/>
            <person name="Lander E."/>
            <person name="Langley C.H."/>
            <person name="Lapoint R."/>
            <person name="Lazzaro B.P."/>
            <person name="Lee S.J."/>
            <person name="Levesque L."/>
            <person name="Li R."/>
            <person name="Lin C.F."/>
            <person name="Lin M.F."/>
            <person name="Lindblad-Toh K."/>
            <person name="Llopart A."/>
            <person name="Long M."/>
            <person name="Low L."/>
            <person name="Lozovsky E."/>
            <person name="Lu J."/>
            <person name="Luo M."/>
            <person name="Machado C.A."/>
            <person name="Makalowski W."/>
            <person name="Marzo M."/>
            <person name="Matsuda M."/>
            <person name="Matzkin L."/>
            <person name="McAllister B."/>
            <person name="McBride C.S."/>
            <person name="McKernan B."/>
            <person name="McKernan K."/>
            <person name="Mendez-Lago M."/>
            <person name="Minx P."/>
            <person name="Mollenhauer M.U."/>
            <person name="Montooth K."/>
            <person name="Mount S.M."/>
            <person name="Mu X."/>
            <person name="Myers E."/>
            <person name="Negre B."/>
            <person name="Newfeld S."/>
            <person name="Nielsen R."/>
            <person name="Noor M.A."/>
            <person name="O'Grady P."/>
            <person name="Pachter L."/>
            <person name="Papaceit M."/>
            <person name="Parisi M.J."/>
            <person name="Parisi M."/>
            <person name="Parts L."/>
            <person name="Pedersen J.S."/>
            <person name="Pesole G."/>
            <person name="Phillippy A.M."/>
            <person name="Ponting C.P."/>
            <person name="Pop M."/>
            <person name="Porcelli D."/>
            <person name="Powell J.R."/>
            <person name="Prohaska S."/>
            <person name="Pruitt K."/>
            <person name="Puig M."/>
            <person name="Quesneville H."/>
            <person name="Ram K.R."/>
            <person name="Rand D."/>
            <person name="Rasmussen M.D."/>
            <person name="Reed L.K."/>
            <person name="Reenan R."/>
            <person name="Reily A."/>
            <person name="Remington K.A."/>
            <person name="Rieger T.T."/>
            <person name="Ritchie M.G."/>
            <person name="Robin C."/>
            <person name="Rogers Y.H."/>
            <person name="Rohde C."/>
            <person name="Rozas J."/>
            <person name="Rubenfield M.J."/>
            <person name="Ruiz A."/>
            <person name="Russo S."/>
            <person name="Salzberg S.L."/>
            <person name="Sanchez-Gracia A."/>
            <person name="Saranga D.J."/>
            <person name="Sato H."/>
            <person name="Schaeffer S.W."/>
            <person name="Schatz M.C."/>
            <person name="Schlenke T."/>
            <person name="Schwartz R."/>
            <person name="Segarra C."/>
            <person name="Singh R.S."/>
            <person name="Sirot L."/>
            <person name="Sirota M."/>
            <person name="Sisneros N.B."/>
            <person name="Smith C.D."/>
            <person name="Smith T.F."/>
            <person name="Spieth J."/>
            <person name="Stage D.E."/>
            <person name="Stark A."/>
            <person name="Stephan W."/>
            <person name="Strausberg R.L."/>
            <person name="Strempel S."/>
            <person name="Sturgill D."/>
            <person name="Sutton G."/>
            <person name="Sutton G.G."/>
            <person name="Tao W."/>
            <person name="Teichmann S."/>
            <person name="Tobari Y.N."/>
            <person name="Tomimura Y."/>
            <person name="Tsolas J.M."/>
            <person name="Valente V.L."/>
            <person name="Venter E."/>
            <person name="Venter J.C."/>
            <person name="Vicario S."/>
            <person name="Vieira F.G."/>
            <person name="Vilella A.J."/>
            <person name="Villasante A."/>
            <person name="Walenz B."/>
            <person name="Wang J."/>
            <person name="Wasserman M."/>
            <person name="Watts T."/>
            <person name="Wilson D."/>
            <person name="Wilson R.K."/>
            <person name="Wing R.A."/>
            <person name="Wolfner M.F."/>
            <person name="Wong A."/>
            <person name="Wong G.K."/>
            <person name="Wu C.I."/>
            <person name="Wu G."/>
            <person name="Yamamoto D."/>
            <person name="Yang H.P."/>
            <person name="Yang S.P."/>
            <person name="Yorke J.A."/>
            <person name="Yoshida K."/>
            <person name="Zdobnov E."/>
            <person name="Zhang P."/>
            <person name="Zhang Y."/>
            <person name="Zimin A.V."/>
            <person name="Baldwin J."/>
            <person name="Abdouelleil A."/>
            <person name="Abdulkadir J."/>
            <person name="Abebe A."/>
            <person name="Abera B."/>
            <person name="Abreu J."/>
            <person name="Acer S.C."/>
            <person name="Aftuck L."/>
            <person name="Alexander A."/>
            <person name="An P."/>
            <person name="Anderson E."/>
            <person name="Anderson S."/>
            <person name="Arachi H."/>
            <person name="Azer M."/>
            <person name="Bachantsang P."/>
            <person name="Barry A."/>
            <person name="Bayul T."/>
            <person name="Berlin A."/>
            <person name="Bessette D."/>
            <person name="Bloom T."/>
            <person name="Blye J."/>
            <person name="Boguslavskiy L."/>
            <person name="Bonnet C."/>
            <person name="Boukhgalter B."/>
            <person name="Bourzgui I."/>
            <person name="Brown A."/>
            <person name="Cahill P."/>
            <person name="Channer S."/>
            <person name="Cheshatsang Y."/>
            <person name="Chuda L."/>
            <person name="Citroen M."/>
            <person name="Collymore A."/>
            <person name="Cooke P."/>
            <person name="Costello M."/>
            <person name="D'Aco K."/>
            <person name="Daza R."/>
            <person name="De Haan G."/>
            <person name="DeGray S."/>
            <person name="DeMaso C."/>
            <person name="Dhargay N."/>
            <person name="Dooley K."/>
            <person name="Dooley E."/>
            <person name="Doricent M."/>
            <person name="Dorje P."/>
            <person name="Dorjee K."/>
            <person name="Dupes A."/>
            <person name="Elong R."/>
            <person name="Falk J."/>
            <person name="Farina A."/>
            <person name="Faro S."/>
            <person name="Ferguson D."/>
            <person name="Fisher S."/>
            <person name="Foley C.D."/>
            <person name="Franke A."/>
            <person name="Friedrich D."/>
            <person name="Gadbois L."/>
            <person name="Gearin G."/>
            <person name="Gearin C.R."/>
            <person name="Giannoukos G."/>
            <person name="Goode T."/>
            <person name="Graham J."/>
            <person name="Grandbois E."/>
            <person name="Grewal S."/>
            <person name="Gyaltsen K."/>
            <person name="Hafez N."/>
            <person name="Hagos B."/>
            <person name="Hall J."/>
            <person name="Henson C."/>
            <person name="Hollinger A."/>
            <person name="Honan T."/>
            <person name="Huard M.D."/>
            <person name="Hughes L."/>
            <person name="Hurhula B."/>
            <person name="Husby M.E."/>
            <person name="Kamat A."/>
            <person name="Kanga B."/>
            <person name="Kashin S."/>
            <person name="Khazanovich D."/>
            <person name="Kisner P."/>
            <person name="Lance K."/>
            <person name="Lara M."/>
            <person name="Lee W."/>
            <person name="Lennon N."/>
            <person name="Letendre F."/>
            <person name="LeVine R."/>
            <person name="Lipovsky A."/>
            <person name="Liu X."/>
            <person name="Liu J."/>
            <person name="Liu S."/>
            <person name="Lokyitsang T."/>
            <person name="Lokyitsang Y."/>
            <person name="Lubonja R."/>
            <person name="Lui A."/>
            <person name="MacDonald P."/>
            <person name="Magnisalis V."/>
            <person name="Maru K."/>
            <person name="Matthews C."/>
            <person name="McCusker W."/>
            <person name="McDonough S."/>
            <person name="Mehta T."/>
            <person name="Meldrim J."/>
            <person name="Meneus L."/>
            <person name="Mihai O."/>
            <person name="Mihalev A."/>
            <person name="Mihova T."/>
            <person name="Mittelman R."/>
            <person name="Mlenga V."/>
            <person name="Montmayeur A."/>
            <person name="Mulrain L."/>
            <person name="Navidi A."/>
            <person name="Naylor J."/>
            <person name="Negash T."/>
            <person name="Nguyen T."/>
            <person name="Nguyen N."/>
            <person name="Nicol R."/>
            <person name="Norbu C."/>
            <person name="Norbu N."/>
            <person name="Novod N."/>
            <person name="O'Neill B."/>
            <person name="Osman S."/>
            <person name="Markiewicz E."/>
            <person name="Oyono O.L."/>
            <person name="Patti C."/>
            <person name="Phunkhang P."/>
            <person name="Pierre F."/>
            <person name="Priest M."/>
            <person name="Raghuraman S."/>
            <person name="Rege F."/>
            <person name="Reyes R."/>
            <person name="Rise C."/>
            <person name="Rogov P."/>
            <person name="Ross K."/>
            <person name="Ryan E."/>
            <person name="Settipalli S."/>
            <person name="Shea T."/>
            <person name="Sherpa N."/>
            <person name="Shi L."/>
            <person name="Shih D."/>
            <person name="Sparrow T."/>
            <person name="Spaulding J."/>
            <person name="Stalker J."/>
            <person name="Stange-Thomann N."/>
            <person name="Stavropoulos S."/>
            <person name="Stone C."/>
            <person name="Strader C."/>
            <person name="Tesfaye S."/>
            <person name="Thomson T."/>
            <person name="Thoulutsang Y."/>
            <person name="Thoulutsang D."/>
            <person name="Topham K."/>
            <person name="Topping I."/>
            <person name="Tsamla T."/>
            <person name="Vassiliev H."/>
            <person name="Vo A."/>
            <person name="Wangchuk T."/>
            <person name="Wangdi T."/>
            <person name="Weiand M."/>
            <person name="Wilkinson J."/>
            <person name="Wilson A."/>
            <person name="Yadav S."/>
            <person name="Young G."/>
            <person name="Yu Q."/>
            <person name="Zembek L."/>
            <person name="Zhong D."/>
            <person name="Zimmer A."/>
            <person name="Zwirko Z."/>
            <person name="Jaffe D.B."/>
            <person name="Alvarez P."/>
            <person name="Brockman W."/>
            <person name="Butler J."/>
            <person name="Chin C."/>
            <person name="Gnerre S."/>
            <person name="Grabherr M."/>
            <person name="Kleber M."/>
            <person name="Mauceli E."/>
            <person name="MacCallum I."/>
        </authorList>
    </citation>
    <scope>NUCLEOTIDE SEQUENCE [LARGE SCALE GENOMIC DNA]</scope>
    <source>
        <strain evidence="2">Tucson 14024-0371.13</strain>
    </source>
</reference>
<evidence type="ECO:0008006" key="3">
    <source>
        <dbReference type="Google" id="ProtNLM"/>
    </source>
</evidence>
<dbReference type="EMBL" id="CH902622">
    <property type="protein sequence ID" value="EDV34769.1"/>
    <property type="molecule type" value="Genomic_DNA"/>
</dbReference>
<dbReference type="AlphaFoldDB" id="B3MSL4"/>
<dbReference type="GO" id="GO:0007052">
    <property type="term" value="P:mitotic spindle organization"/>
    <property type="evidence" value="ECO:0007669"/>
    <property type="project" value="EnsemblMetazoa"/>
</dbReference>
<dbReference type="OrthoDB" id="7947102at2759"/>
<dbReference type="OMA" id="KCEYQRE"/>